<proteinExistence type="inferred from homology"/>
<dbReference type="NCBIfam" id="TIGR01051">
    <property type="entry name" value="topA_bact"/>
    <property type="match status" value="1"/>
</dbReference>
<gene>
    <name evidence="8 11" type="primary">topA</name>
    <name evidence="11" type="ORF">MQE35_05230</name>
</gene>
<keyword evidence="5 8" id="KW-0799">Topoisomerase</keyword>
<keyword evidence="6 8" id="KW-0238">DNA-binding</keyword>
<evidence type="ECO:0000256" key="4">
    <source>
        <dbReference type="ARBA" id="ARBA00022842"/>
    </source>
</evidence>
<feature type="site" description="Interaction with DNA" evidence="8">
    <location>
        <position position="33"/>
    </location>
</feature>
<evidence type="ECO:0000256" key="8">
    <source>
        <dbReference type="HAMAP-Rule" id="MF_00952"/>
    </source>
</evidence>
<comment type="catalytic activity">
    <reaction evidence="1 8">
        <text>ATP-independent breakage of single-stranded DNA, followed by passage and rejoining.</text>
        <dbReference type="EC" id="5.6.2.1"/>
    </reaction>
</comment>
<dbReference type="PROSITE" id="PS50880">
    <property type="entry name" value="TOPRIM"/>
    <property type="match status" value="1"/>
</dbReference>
<comment type="subunit">
    <text evidence="8">Monomer.</text>
</comment>
<dbReference type="SMART" id="SM00437">
    <property type="entry name" value="TOP1Ac"/>
    <property type="match status" value="1"/>
</dbReference>
<accession>A0A9E6ZTP0</accession>
<dbReference type="InterPro" id="IPR003602">
    <property type="entry name" value="Topo_IA_DNA-bd_dom"/>
</dbReference>
<feature type="site" description="Interaction with DNA" evidence="8">
    <location>
        <position position="473"/>
    </location>
</feature>
<dbReference type="EMBL" id="CP094358">
    <property type="protein sequence ID" value="UOB18693.1"/>
    <property type="molecule type" value="Genomic_DNA"/>
</dbReference>
<dbReference type="InterPro" id="IPR028612">
    <property type="entry name" value="Topoisom_1_IA"/>
</dbReference>
<dbReference type="EC" id="5.6.2.1" evidence="8"/>
<dbReference type="PROSITE" id="PS52039">
    <property type="entry name" value="TOPO_IA_2"/>
    <property type="match status" value="1"/>
</dbReference>
<dbReference type="CDD" id="cd03363">
    <property type="entry name" value="TOPRIM_TopoIA_TopoI"/>
    <property type="match status" value="1"/>
</dbReference>
<feature type="site" description="Interaction with DNA" evidence="8">
    <location>
        <position position="143"/>
    </location>
</feature>
<dbReference type="RefSeq" id="WP_255845310.1">
    <property type="nucleotide sequence ID" value="NZ_CP094358.1"/>
</dbReference>
<dbReference type="SUPFAM" id="SSF56712">
    <property type="entry name" value="Prokaryotic type I DNA topoisomerase"/>
    <property type="match status" value="1"/>
</dbReference>
<dbReference type="PANTHER" id="PTHR42785">
    <property type="entry name" value="DNA TOPOISOMERASE, TYPE IA, CORE"/>
    <property type="match status" value="1"/>
</dbReference>
<feature type="site" description="Interaction with DNA" evidence="8">
    <location>
        <position position="155"/>
    </location>
</feature>
<dbReference type="InterPro" id="IPR013824">
    <property type="entry name" value="Topo_IA_cen_sub1"/>
</dbReference>
<dbReference type="InterPro" id="IPR013826">
    <property type="entry name" value="Topo_IA_cen_sub3"/>
</dbReference>
<name>A0A9E6ZTP0_9FLAO</name>
<dbReference type="InterPro" id="IPR006171">
    <property type="entry name" value="TOPRIM_dom"/>
</dbReference>
<feature type="region of interest" description="Interaction with DNA" evidence="8">
    <location>
        <begin position="163"/>
        <end position="168"/>
    </location>
</feature>
<evidence type="ECO:0000256" key="2">
    <source>
        <dbReference type="ARBA" id="ARBA00009446"/>
    </source>
</evidence>
<feature type="site" description="Interaction with DNA" evidence="8">
    <location>
        <position position="148"/>
    </location>
</feature>
<evidence type="ECO:0000313" key="12">
    <source>
        <dbReference type="Proteomes" id="UP000831290"/>
    </source>
</evidence>
<feature type="site" description="Interaction with DNA" evidence="8">
    <location>
        <position position="139"/>
    </location>
</feature>
<dbReference type="GO" id="GO:0006265">
    <property type="term" value="P:DNA topological change"/>
    <property type="evidence" value="ECO:0007669"/>
    <property type="project" value="UniProtKB-UniRule"/>
</dbReference>
<dbReference type="Gene3D" id="3.40.50.140">
    <property type="match status" value="1"/>
</dbReference>
<comment type="function">
    <text evidence="8">Releases the supercoiling and torsional tension of DNA, which is introduced during the DNA replication and transcription, by transiently cleaving and rejoining one strand of the DNA duplex. Introduces a single-strand break via transesterification at a target site in duplex DNA. The scissile phosphodiester is attacked by the catalytic tyrosine of the enzyme, resulting in the formation of a DNA-(5'-phosphotyrosyl)-enzyme intermediate and the expulsion of a 3'-OH DNA strand. The free DNA strand then undergoes passage around the unbroken strand, thus removing DNA supercoils. Finally, in the religation step, the DNA 3'-OH attacks the covalent intermediate to expel the active-site tyrosine and restore the DNA phosphodiester backbone.</text>
</comment>
<dbReference type="PRINTS" id="PR00417">
    <property type="entry name" value="PRTPISMRASEI"/>
</dbReference>
<dbReference type="PROSITE" id="PS00396">
    <property type="entry name" value="TOPO_IA_1"/>
    <property type="match status" value="1"/>
</dbReference>
<evidence type="ECO:0000259" key="10">
    <source>
        <dbReference type="PROSITE" id="PS52039"/>
    </source>
</evidence>
<dbReference type="Gene3D" id="1.10.290.10">
    <property type="entry name" value="Topoisomerase I, domain 4"/>
    <property type="match status" value="1"/>
</dbReference>
<dbReference type="SMART" id="SM00493">
    <property type="entry name" value="TOPRIM"/>
    <property type="match status" value="1"/>
</dbReference>
<dbReference type="InterPro" id="IPR034149">
    <property type="entry name" value="TOPRIM_TopoI"/>
</dbReference>
<keyword evidence="4" id="KW-0460">Magnesium</keyword>
<dbReference type="InterPro" id="IPR025589">
    <property type="entry name" value="Toprim_C_rpt"/>
</dbReference>
<comment type="similarity">
    <text evidence="2 8">Belongs to the type IA topoisomerase family.</text>
</comment>
<feature type="active site" description="O-(5'-phospho-DNA)-tyrosine intermediate" evidence="8">
    <location>
        <position position="284"/>
    </location>
</feature>
<feature type="site" description="Interaction with DNA" evidence="8">
    <location>
        <position position="286"/>
    </location>
</feature>
<dbReference type="GO" id="GO:0003917">
    <property type="term" value="F:DNA topoisomerase type I (single strand cut, ATP-independent) activity"/>
    <property type="evidence" value="ECO:0007669"/>
    <property type="project" value="UniProtKB-UniRule"/>
</dbReference>
<dbReference type="Pfam" id="PF13368">
    <property type="entry name" value="Toprim_C_rpt"/>
    <property type="match status" value="3"/>
</dbReference>
<keyword evidence="12" id="KW-1185">Reference proteome</keyword>
<dbReference type="GO" id="GO:0046872">
    <property type="term" value="F:metal ion binding"/>
    <property type="evidence" value="ECO:0007669"/>
    <property type="project" value="UniProtKB-KW"/>
</dbReference>
<dbReference type="InterPro" id="IPR003601">
    <property type="entry name" value="Topo_IA_2"/>
</dbReference>
<dbReference type="InterPro" id="IPR023405">
    <property type="entry name" value="Topo_IA_core_domain"/>
</dbReference>
<reference evidence="11" key="1">
    <citation type="submission" date="2022-03" db="EMBL/GenBank/DDBJ databases">
        <title>Description of Abyssus ytuae gen. nov., sp. nov., a novel member of the family Flavobacteriaceae isolated from the sediment of Mariana Trench.</title>
        <authorList>
            <person name="Zhang J."/>
            <person name="Xu X."/>
        </authorList>
    </citation>
    <scope>NUCLEOTIDE SEQUENCE</scope>
    <source>
        <strain evidence="11">MT3330</strain>
    </source>
</reference>
<keyword evidence="3" id="KW-0479">Metal-binding</keyword>
<dbReference type="HAMAP" id="MF_00952">
    <property type="entry name" value="Topoisom_1_prok"/>
    <property type="match status" value="1"/>
</dbReference>
<dbReference type="InterPro" id="IPR023406">
    <property type="entry name" value="Topo_IA_AS"/>
</dbReference>
<dbReference type="InterPro" id="IPR013497">
    <property type="entry name" value="Topo_IA_cen"/>
</dbReference>
<feature type="domain" description="Toprim" evidence="9">
    <location>
        <begin position="3"/>
        <end position="113"/>
    </location>
</feature>
<evidence type="ECO:0000259" key="9">
    <source>
        <dbReference type="PROSITE" id="PS50880"/>
    </source>
</evidence>
<evidence type="ECO:0000256" key="3">
    <source>
        <dbReference type="ARBA" id="ARBA00022723"/>
    </source>
</evidence>
<dbReference type="AlphaFoldDB" id="A0A9E6ZTP0"/>
<dbReference type="InterPro" id="IPR013825">
    <property type="entry name" value="Topo_IA_cen_sub2"/>
</dbReference>
<dbReference type="Gene3D" id="2.70.20.10">
    <property type="entry name" value="Topoisomerase I, domain 3"/>
    <property type="match status" value="1"/>
</dbReference>
<dbReference type="Gene3D" id="1.10.460.10">
    <property type="entry name" value="Topoisomerase I, domain 2"/>
    <property type="match status" value="1"/>
</dbReference>
<evidence type="ECO:0000256" key="5">
    <source>
        <dbReference type="ARBA" id="ARBA00023029"/>
    </source>
</evidence>
<dbReference type="Pfam" id="PF01751">
    <property type="entry name" value="Toprim"/>
    <property type="match status" value="1"/>
</dbReference>
<feature type="domain" description="Topo IA-type catalytic" evidence="10">
    <location>
        <begin position="129"/>
        <end position="573"/>
    </location>
</feature>
<dbReference type="InterPro" id="IPR005733">
    <property type="entry name" value="TopoI_bac-type"/>
</dbReference>
<protein>
    <recommendedName>
        <fullName evidence="8">DNA topoisomerase 1</fullName>
        <ecNumber evidence="8">5.6.2.1</ecNumber>
    </recommendedName>
    <alternativeName>
        <fullName evidence="8">DNA topoisomerase I</fullName>
    </alternativeName>
</protein>
<organism evidence="11 12">
    <name type="scientific">Abyssalbus ytuae</name>
    <dbReference type="NCBI Taxonomy" id="2926907"/>
    <lineage>
        <taxon>Bacteria</taxon>
        <taxon>Pseudomonadati</taxon>
        <taxon>Bacteroidota</taxon>
        <taxon>Flavobacteriia</taxon>
        <taxon>Flavobacteriales</taxon>
        <taxon>Flavobacteriaceae</taxon>
        <taxon>Abyssalbus</taxon>
    </lineage>
</organism>
<dbReference type="SMART" id="SM00436">
    <property type="entry name" value="TOP1Bc"/>
    <property type="match status" value="1"/>
</dbReference>
<dbReference type="InterPro" id="IPR000380">
    <property type="entry name" value="Topo_IA"/>
</dbReference>
<evidence type="ECO:0000313" key="11">
    <source>
        <dbReference type="EMBL" id="UOB18693.1"/>
    </source>
</evidence>
<dbReference type="KEGG" id="fbm:MQE35_05230"/>
<dbReference type="PANTHER" id="PTHR42785:SF1">
    <property type="entry name" value="DNA TOPOISOMERASE"/>
    <property type="match status" value="1"/>
</dbReference>
<evidence type="ECO:0000256" key="6">
    <source>
        <dbReference type="ARBA" id="ARBA00023125"/>
    </source>
</evidence>
<evidence type="ECO:0000256" key="7">
    <source>
        <dbReference type="ARBA" id="ARBA00023235"/>
    </source>
</evidence>
<keyword evidence="7 8" id="KW-0413">Isomerase</keyword>
<sequence length="824" mass="93465">MAKNLVIVESPAKAKTIEKFLGKDFKVESSFGHIADLPSKELGVDVEKSFKPKYIVSSDKKTVVKKLKEAVSKADTVWLASDEDREGEAIAWHLAETLKLDKNKTKRIVFNSITKNAITKAIENPRGIDYNLVNAQQARRVLDRLVGYQLSPVLWKKIKTGLSAGRVQSVAVRLIVEREREIKDFTPEASFRIVAEFKTNEGKVFKARLSKSFNTAQEAKAFLNKNINAQFKIAGLDTKPAKKSPAAPFTTSTLQQEASRKLYFSVAKTMNMAQRLYEAGLITYMRTDSVNLSSEAIEAAKNEIIKLYGKEFSQSRNYATKAKGAQEAHEAIRPTDMSKSSVTVERDQARLYELIWKRTLASQMSDAKLERTNVKIEANSHKEQFVANGEVLKFEGFLKVYLEGTDEEDEEQDGMLPAMKIGEEVFENYIMATERFTRPPYRYTEASLVKKLEELGIGRPSTYAPTISTIQNRGYIEKGTIEGEERKYIQLTLQNSEIKEKTLKEMVGSDKGKLVPTDIGIIVNDFLVNHFSSILDYNFTAKVEQDFDDIASGEVDWTKMMKDFYKDFHPNVKNVEETAERETGERILGADPKTGRQLSVRLGRFGPMAQIGTAEDDEKPQFASLLPEQSIDTITFEEALDLFKLPKKIGEYKGEEIEVNSGRFGPYVRYGKKFVSLEKGEDLFDVTLDRAIELIQQKEKADAPISSYKGKEVTKGKGRFGPFIKWNNMFVNVNKKYDFDNLSDADIAELIEDKLRKEAEKIIHNWEDEGIRVEKARWGRSNIIKGRIKIELSKEVDAAKLTLEEVKDIIEKNSQSKKKSKTKK</sequence>
<dbReference type="CDD" id="cd00186">
    <property type="entry name" value="TOP1Ac"/>
    <property type="match status" value="1"/>
</dbReference>
<feature type="site" description="Interaction with DNA" evidence="8">
    <location>
        <position position="140"/>
    </location>
</feature>
<evidence type="ECO:0000256" key="1">
    <source>
        <dbReference type="ARBA" id="ARBA00000213"/>
    </source>
</evidence>
<dbReference type="Proteomes" id="UP000831290">
    <property type="component" value="Chromosome"/>
</dbReference>
<dbReference type="Pfam" id="PF01131">
    <property type="entry name" value="Topoisom_bac"/>
    <property type="match status" value="2"/>
</dbReference>
<dbReference type="GO" id="GO:0003677">
    <property type="term" value="F:DNA binding"/>
    <property type="evidence" value="ECO:0007669"/>
    <property type="project" value="UniProtKB-KW"/>
</dbReference>